<dbReference type="InterPro" id="IPR021858">
    <property type="entry name" value="Fun_TF"/>
</dbReference>
<feature type="region of interest" description="Disordered" evidence="3">
    <location>
        <begin position="423"/>
        <end position="444"/>
    </location>
</feature>
<comment type="subcellular location">
    <subcellularLocation>
        <location evidence="1">Nucleus</location>
    </subcellularLocation>
</comment>
<dbReference type="PANTHER" id="PTHR37534:SF20">
    <property type="entry name" value="PRO1A C6 ZINK-FINGER PROTEIN"/>
    <property type="match status" value="1"/>
</dbReference>
<organism evidence="5 6">
    <name type="scientific">Kwoniella europaea PYCC6329</name>
    <dbReference type="NCBI Taxonomy" id="1423913"/>
    <lineage>
        <taxon>Eukaryota</taxon>
        <taxon>Fungi</taxon>
        <taxon>Dikarya</taxon>
        <taxon>Basidiomycota</taxon>
        <taxon>Agaricomycotina</taxon>
        <taxon>Tremellomycetes</taxon>
        <taxon>Tremellales</taxon>
        <taxon>Cryptococcaceae</taxon>
        <taxon>Kwoniella</taxon>
    </lineage>
</organism>
<dbReference type="InterPro" id="IPR001138">
    <property type="entry name" value="Zn2Cys6_DnaBD"/>
</dbReference>
<dbReference type="GO" id="GO:0008270">
    <property type="term" value="F:zinc ion binding"/>
    <property type="evidence" value="ECO:0007669"/>
    <property type="project" value="InterPro"/>
</dbReference>
<feature type="compositionally biased region" description="Basic residues" evidence="3">
    <location>
        <begin position="106"/>
        <end position="117"/>
    </location>
</feature>
<reference evidence="5 6" key="1">
    <citation type="submission" date="2024-01" db="EMBL/GenBank/DDBJ databases">
        <title>Comparative genomics of Cryptococcus and Kwoniella reveals pathogenesis evolution and contrasting modes of karyotype evolution via chromosome fusion or intercentromeric recombination.</title>
        <authorList>
            <person name="Coelho M.A."/>
            <person name="David-Palma M."/>
            <person name="Shea T."/>
            <person name="Bowers K."/>
            <person name="McGinley-Smith S."/>
            <person name="Mohammad A.W."/>
            <person name="Gnirke A."/>
            <person name="Yurkov A.M."/>
            <person name="Nowrousian M."/>
            <person name="Sun S."/>
            <person name="Cuomo C.A."/>
            <person name="Heitman J."/>
        </authorList>
    </citation>
    <scope>NUCLEOTIDE SEQUENCE [LARGE SCALE GENOMIC DNA]</scope>
    <source>
        <strain evidence="5 6">PYCC6329</strain>
    </source>
</reference>
<dbReference type="KEGG" id="ker:91104654"/>
<protein>
    <recommendedName>
        <fullName evidence="4">Zn(2)-C6 fungal-type domain-containing protein</fullName>
    </recommendedName>
</protein>
<keyword evidence="2" id="KW-0539">Nucleus</keyword>
<evidence type="ECO:0000313" key="6">
    <source>
        <dbReference type="Proteomes" id="UP001358614"/>
    </source>
</evidence>
<dbReference type="SMART" id="SM00066">
    <property type="entry name" value="GAL4"/>
    <property type="match status" value="1"/>
</dbReference>
<accession>A0AAX4KQ84</accession>
<sequence length="843" mass="93424">MSEHSSQAFDLNNMFMPTSNPTVIAQSQVVSTREGNGVSTKRGKTGCITCRLRKKRCDEAKPICATCSRLGIECMGYGVKRPKWLKENDNAKKTKQSIKQIVLSRRSQKNKTVHREHHTVDNSISNTDPTSIPVDLGDDGDADEDQDGQTRMDADVDADSQAVLPDQSQSQPREEQTIPHFWEMGPSPKNTNTISTPSISNHDILPWNIPLTTSHMPIPEDANTIQSTTNFLQPMSSSNPSYPVLGYLADPSIFPPLTTNVPIIPGDMNSMNMNSLIPGGVPSLNDMSMEALLGFLFGPPVPPGFVLDPNTNSNIPQGQAQVPQNSIDQAISLTPFFNIPSATPTPSPSPTASPFPNLTYLHHYLNVVLPLQYRIIGITITMGDFVGSLALRCNEVLTSVSSLAALHMVAQRSKKRLAKIEEETADVEEEEQGEGKRSSQIRNQFTLLDEDDEGHYGIMDRYHEQQQQQQQETSIEDDDDVKVAITSHRKTLERLRFISSKDLVAEEIILSVCFAISYNVFCGGTSKKLKELISISRRCLSAALYSSPELGLTSNSSKNTSIPGSSPWSKYPILLESMIWIDIISSVTYNKASTLLPMYRKLLSHMPYDQFGNNGKPLVLMDKMMGCDSTTLLAMCETVALSEWKEKAESVGCLSYKELLERSSKIEKLLDERSWRESHLDINSFSFSSTSPTSLGGDNGQTKAMEGELRRVMSDVFYGSVKVLLAVTVNGPYPRVPEIASAVVETIEALNRLDIQQRSNVQIHRAVVLPITIAGCHCETEEQQAFFRNCFTALGHEAKAFGNTGSALELMEQVWKKRSAGIERVDWRETMYELGWKSGILLI</sequence>
<gene>
    <name evidence="5" type="ORF">V865_005853</name>
</gene>
<dbReference type="SUPFAM" id="SSF57701">
    <property type="entry name" value="Zn2/Cys6 DNA-binding domain"/>
    <property type="match status" value="1"/>
</dbReference>
<dbReference type="PROSITE" id="PS00463">
    <property type="entry name" value="ZN2_CY6_FUNGAL_1"/>
    <property type="match status" value="1"/>
</dbReference>
<dbReference type="Pfam" id="PF00172">
    <property type="entry name" value="Zn_clus"/>
    <property type="match status" value="1"/>
</dbReference>
<dbReference type="EMBL" id="CP144089">
    <property type="protein sequence ID" value="WWD07750.1"/>
    <property type="molecule type" value="Genomic_DNA"/>
</dbReference>
<dbReference type="AlphaFoldDB" id="A0AAX4KQ84"/>
<feature type="domain" description="Zn(2)-C6 fungal-type" evidence="4">
    <location>
        <begin position="46"/>
        <end position="74"/>
    </location>
</feature>
<feature type="compositionally biased region" description="Polar residues" evidence="3">
    <location>
        <begin position="121"/>
        <end position="130"/>
    </location>
</feature>
<dbReference type="PROSITE" id="PS50048">
    <property type="entry name" value="ZN2_CY6_FUNGAL_2"/>
    <property type="match status" value="1"/>
</dbReference>
<evidence type="ECO:0000256" key="3">
    <source>
        <dbReference type="SAM" id="MobiDB-lite"/>
    </source>
</evidence>
<evidence type="ECO:0000256" key="1">
    <source>
        <dbReference type="ARBA" id="ARBA00004123"/>
    </source>
</evidence>
<keyword evidence="6" id="KW-1185">Reference proteome</keyword>
<dbReference type="CDD" id="cd00067">
    <property type="entry name" value="GAL4"/>
    <property type="match status" value="1"/>
</dbReference>
<evidence type="ECO:0000256" key="2">
    <source>
        <dbReference type="ARBA" id="ARBA00023242"/>
    </source>
</evidence>
<dbReference type="GeneID" id="91104654"/>
<dbReference type="PANTHER" id="PTHR37534">
    <property type="entry name" value="TRANSCRIPTIONAL ACTIVATOR PROTEIN UGA3"/>
    <property type="match status" value="1"/>
</dbReference>
<dbReference type="Proteomes" id="UP001358614">
    <property type="component" value="Chromosome 1"/>
</dbReference>
<feature type="region of interest" description="Disordered" evidence="3">
    <location>
        <begin position="103"/>
        <end position="192"/>
    </location>
</feature>
<feature type="compositionally biased region" description="Acidic residues" evidence="3">
    <location>
        <begin position="423"/>
        <end position="432"/>
    </location>
</feature>
<dbReference type="Pfam" id="PF11951">
    <property type="entry name" value="Fungal_trans_2"/>
    <property type="match status" value="1"/>
</dbReference>
<evidence type="ECO:0000259" key="4">
    <source>
        <dbReference type="PROSITE" id="PS50048"/>
    </source>
</evidence>
<evidence type="ECO:0000313" key="5">
    <source>
        <dbReference type="EMBL" id="WWD07750.1"/>
    </source>
</evidence>
<dbReference type="InterPro" id="IPR036864">
    <property type="entry name" value="Zn2-C6_fun-type_DNA-bd_sf"/>
</dbReference>
<name>A0AAX4KQ84_9TREE</name>
<dbReference type="RefSeq" id="XP_066085717.1">
    <property type="nucleotide sequence ID" value="XM_066229620.1"/>
</dbReference>
<dbReference type="GO" id="GO:0000981">
    <property type="term" value="F:DNA-binding transcription factor activity, RNA polymerase II-specific"/>
    <property type="evidence" value="ECO:0007669"/>
    <property type="project" value="InterPro"/>
</dbReference>
<proteinExistence type="predicted"/>
<dbReference type="Gene3D" id="4.10.240.10">
    <property type="entry name" value="Zn(2)-C6 fungal-type DNA-binding domain"/>
    <property type="match status" value="1"/>
</dbReference>
<dbReference type="GO" id="GO:0005634">
    <property type="term" value="C:nucleus"/>
    <property type="evidence" value="ECO:0007669"/>
    <property type="project" value="UniProtKB-SubCell"/>
</dbReference>
<feature type="compositionally biased region" description="Acidic residues" evidence="3">
    <location>
        <begin position="136"/>
        <end position="147"/>
    </location>
</feature>